<accession>A0A1G2A707</accession>
<dbReference type="AlphaFoldDB" id="A0A1G2A707"/>
<organism evidence="1 2">
    <name type="scientific">Candidatus Jacksonbacteria bacterium RIFCSPLOWO2_02_FULL_44_20</name>
    <dbReference type="NCBI Taxonomy" id="1798460"/>
    <lineage>
        <taxon>Bacteria</taxon>
        <taxon>Candidatus Jacksoniibacteriota</taxon>
    </lineage>
</organism>
<name>A0A1G2A707_9BACT</name>
<evidence type="ECO:0000313" key="2">
    <source>
        <dbReference type="Proteomes" id="UP000178315"/>
    </source>
</evidence>
<proteinExistence type="predicted"/>
<sequence length="147" mass="15858">MLLITSLFLQTLLQSRIKNQTIAEVEQQGLQVMQLITQTARNAEVITAPAPSASDQSLTLDVITAANDPTVFDLSDGAIRIKEGAGAVIPLTNSRIIASAITFQNLSRANTPGSIRIQFTLTNVNPEGRNEYNFTKTFTGSAALRQP</sequence>
<protein>
    <submittedName>
        <fullName evidence="1">Uncharacterized protein</fullName>
    </submittedName>
</protein>
<gene>
    <name evidence="1" type="ORF">A3H61_01785</name>
</gene>
<dbReference type="Proteomes" id="UP000178315">
    <property type="component" value="Unassembled WGS sequence"/>
</dbReference>
<reference evidence="1 2" key="1">
    <citation type="journal article" date="2016" name="Nat. Commun.">
        <title>Thousands of microbial genomes shed light on interconnected biogeochemical processes in an aquifer system.</title>
        <authorList>
            <person name="Anantharaman K."/>
            <person name="Brown C.T."/>
            <person name="Hug L.A."/>
            <person name="Sharon I."/>
            <person name="Castelle C.J."/>
            <person name="Probst A.J."/>
            <person name="Thomas B.C."/>
            <person name="Singh A."/>
            <person name="Wilkins M.J."/>
            <person name="Karaoz U."/>
            <person name="Brodie E.L."/>
            <person name="Williams K.H."/>
            <person name="Hubbard S.S."/>
            <person name="Banfield J.F."/>
        </authorList>
    </citation>
    <scope>NUCLEOTIDE SEQUENCE [LARGE SCALE GENOMIC DNA]</scope>
</reference>
<evidence type="ECO:0000313" key="1">
    <source>
        <dbReference type="EMBL" id="OGY72551.1"/>
    </source>
</evidence>
<comment type="caution">
    <text evidence="1">The sequence shown here is derived from an EMBL/GenBank/DDBJ whole genome shotgun (WGS) entry which is preliminary data.</text>
</comment>
<dbReference type="EMBL" id="MHJU01000029">
    <property type="protein sequence ID" value="OGY72551.1"/>
    <property type="molecule type" value="Genomic_DNA"/>
</dbReference>